<keyword evidence="2" id="KW-0547">Nucleotide-binding</keyword>
<dbReference type="GO" id="GO:0005524">
    <property type="term" value="F:ATP binding"/>
    <property type="evidence" value="ECO:0007669"/>
    <property type="project" value="UniProtKB-KW"/>
</dbReference>
<organism evidence="6">
    <name type="scientific">uncultured Desulfobacterium sp</name>
    <dbReference type="NCBI Taxonomy" id="201089"/>
    <lineage>
        <taxon>Bacteria</taxon>
        <taxon>Pseudomonadati</taxon>
        <taxon>Thermodesulfobacteriota</taxon>
        <taxon>Desulfobacteria</taxon>
        <taxon>Desulfobacterales</taxon>
        <taxon>Desulfobacteriaceae</taxon>
        <taxon>Desulfobacterium</taxon>
        <taxon>environmental samples</taxon>
    </lineage>
</organism>
<dbReference type="Gene3D" id="3.40.50.300">
    <property type="entry name" value="P-loop containing nucleotide triphosphate hydrolases"/>
    <property type="match status" value="1"/>
</dbReference>
<dbReference type="GO" id="GO:0005886">
    <property type="term" value="C:plasma membrane"/>
    <property type="evidence" value="ECO:0007669"/>
    <property type="project" value="TreeGrafter"/>
</dbReference>
<keyword evidence="4" id="KW-0802">TPR repeat</keyword>
<dbReference type="EMBL" id="OJIN01000019">
    <property type="protein sequence ID" value="SPD72032.1"/>
    <property type="molecule type" value="Genomic_DNA"/>
</dbReference>
<proteinExistence type="inferred from homology"/>
<reference evidence="6" key="1">
    <citation type="submission" date="2018-01" db="EMBL/GenBank/DDBJ databases">
        <authorList>
            <person name="Regsiter A."/>
            <person name="William W."/>
        </authorList>
    </citation>
    <scope>NUCLEOTIDE SEQUENCE</scope>
    <source>
        <strain evidence="6">TRIP AH-1</strain>
    </source>
</reference>
<accession>A0A445MRI9</accession>
<evidence type="ECO:0000259" key="5">
    <source>
        <dbReference type="PROSITE" id="PS00662"/>
    </source>
</evidence>
<dbReference type="InterPro" id="IPR007831">
    <property type="entry name" value="T2SS_GspE_N"/>
</dbReference>
<dbReference type="Pfam" id="PF05157">
    <property type="entry name" value="MshEN"/>
    <property type="match status" value="1"/>
</dbReference>
<feature type="domain" description="Bacterial type II secretion system protein E" evidence="5">
    <location>
        <begin position="603"/>
        <end position="617"/>
    </location>
</feature>
<evidence type="ECO:0000313" key="6">
    <source>
        <dbReference type="EMBL" id="SPD72032.1"/>
    </source>
</evidence>
<dbReference type="Gene3D" id="3.30.450.90">
    <property type="match status" value="1"/>
</dbReference>
<dbReference type="PANTHER" id="PTHR30258:SF1">
    <property type="entry name" value="PROTEIN TRANSPORT PROTEIN HOFB HOMOLOG"/>
    <property type="match status" value="1"/>
</dbReference>
<dbReference type="InterPro" id="IPR019734">
    <property type="entry name" value="TPR_rpt"/>
</dbReference>
<dbReference type="SMART" id="SM00382">
    <property type="entry name" value="AAA"/>
    <property type="match status" value="1"/>
</dbReference>
<dbReference type="SUPFAM" id="SSF48452">
    <property type="entry name" value="TPR-like"/>
    <property type="match status" value="1"/>
</dbReference>
<dbReference type="InterPro" id="IPR001482">
    <property type="entry name" value="T2SS/T4SS_dom"/>
</dbReference>
<dbReference type="Gene3D" id="3.30.300.160">
    <property type="entry name" value="Type II secretion system, protein E, N-terminal domain"/>
    <property type="match status" value="1"/>
</dbReference>
<sequence length="795" mass="89568">MTQGMENPMIDIDAKIKEADVYHSMGLIGEAIAIYEQILSSAPDIESDKQGEIKSRLEELEKKYVHIETERSKQLSSEDLSYIKETLAIDEDVTAVLDSAFAFKELGLFSEAASEYEKLLGLDYPVPEIVPDLVQCLIQTHTLQGVMEEVGRIIDQKELGDKEKAEARLLAGSELEKVGHNEEALKLYQSAKELDPMNEEVKDKINFLMSSLSTGSKYDYLLNQEMMDTDQLKKALEMSKKVKKSVEFILIEHFNVKKEEMGKSLSLFYGCPFKGYTEEIPTPIELIGNLKESFLLHELWVPLSWDQEGIFVLVDDPRNLGKTDNIKSLLKTKKLLFSVGIKEDIEAFIKRFFRNKDESYEDMVTSSGGDVNELIPDISFEEEMEREEDTGSYDEASGKVVKFVDHIIVAAYRKNASDIHIEPSPVTKNLNIRFRIDGLCQEYMTVPNSMARAVLSRIKIMAGLDIAERRLPQDGKIKFKRKGIPPFELRLATLPSPGGYEDAVMRILAKSGAMKLDEMGLIERNLRIMKEIIAKPYGLVLVVGPTGSGKTTSLHAALGYINTPERKIWTAEDPIEISQLGLRQIEVKPQIGLDFARVMRAFLRADPDVIMIGEMRDEETASIGIEASLTGHLVFSTLHTNSAPETVTRLLDMGLNALNFSDAFLGVMAQRLVRSLCPKCKVEYHPTEDEFQDIVTHYGKDYFDKTGITYSPELKLYRKKGCDACANVGYKGRLGIHELMEGTAQVKRMIKKADNTENLFRQAIEDGMTTLKQDGIIKVFNGLTDLDEVRRVCIN</sequence>
<dbReference type="PANTHER" id="PTHR30258">
    <property type="entry name" value="TYPE II SECRETION SYSTEM PROTEIN GSPE-RELATED"/>
    <property type="match status" value="1"/>
</dbReference>
<dbReference type="InterPro" id="IPR011990">
    <property type="entry name" value="TPR-like_helical_dom_sf"/>
</dbReference>
<dbReference type="Pfam" id="PF13181">
    <property type="entry name" value="TPR_8"/>
    <property type="match status" value="1"/>
</dbReference>
<comment type="similarity">
    <text evidence="1">Belongs to the GSP E family.</text>
</comment>
<evidence type="ECO:0000256" key="4">
    <source>
        <dbReference type="PROSITE-ProRule" id="PRU00339"/>
    </source>
</evidence>
<dbReference type="PROSITE" id="PS00662">
    <property type="entry name" value="T2SP_E"/>
    <property type="match status" value="1"/>
</dbReference>
<evidence type="ECO:0000256" key="2">
    <source>
        <dbReference type="ARBA" id="ARBA00022741"/>
    </source>
</evidence>
<dbReference type="SMART" id="SM00028">
    <property type="entry name" value="TPR"/>
    <property type="match status" value="2"/>
</dbReference>
<dbReference type="SUPFAM" id="SSF52540">
    <property type="entry name" value="P-loop containing nucleoside triphosphate hydrolases"/>
    <property type="match status" value="1"/>
</dbReference>
<feature type="repeat" description="TPR" evidence="4">
    <location>
        <begin position="165"/>
        <end position="198"/>
    </location>
</feature>
<dbReference type="InterPro" id="IPR003593">
    <property type="entry name" value="AAA+_ATPase"/>
</dbReference>
<evidence type="ECO:0000256" key="3">
    <source>
        <dbReference type="ARBA" id="ARBA00022840"/>
    </source>
</evidence>
<protein>
    <submittedName>
        <fullName evidence="6">Type II/IV secretion system protein</fullName>
    </submittedName>
</protein>
<dbReference type="InterPro" id="IPR037257">
    <property type="entry name" value="T2SS_E_N_sf"/>
</dbReference>
<evidence type="ECO:0000256" key="1">
    <source>
        <dbReference type="ARBA" id="ARBA00006611"/>
    </source>
</evidence>
<dbReference type="PROSITE" id="PS50005">
    <property type="entry name" value="TPR"/>
    <property type="match status" value="1"/>
</dbReference>
<dbReference type="Pfam" id="PF00437">
    <property type="entry name" value="T2SSE"/>
    <property type="match status" value="1"/>
</dbReference>
<keyword evidence="3" id="KW-0067">ATP-binding</keyword>
<dbReference type="AlphaFoldDB" id="A0A445MRI9"/>
<dbReference type="SUPFAM" id="SSF160246">
    <property type="entry name" value="EspE N-terminal domain-like"/>
    <property type="match status" value="1"/>
</dbReference>
<dbReference type="InterPro" id="IPR027417">
    <property type="entry name" value="P-loop_NTPase"/>
</dbReference>
<name>A0A445MRI9_9BACT</name>
<dbReference type="GO" id="GO:0016887">
    <property type="term" value="F:ATP hydrolysis activity"/>
    <property type="evidence" value="ECO:0007669"/>
    <property type="project" value="TreeGrafter"/>
</dbReference>
<gene>
    <name evidence="6" type="ORF">PITCH_A1150067</name>
</gene>
<dbReference type="Gene3D" id="1.25.40.10">
    <property type="entry name" value="Tetratricopeptide repeat domain"/>
    <property type="match status" value="1"/>
</dbReference>
<dbReference type="CDD" id="cd01129">
    <property type="entry name" value="PulE-GspE-like"/>
    <property type="match status" value="1"/>
</dbReference>